<gene>
    <name evidence="1" type="ORF">SDC9_177289</name>
</gene>
<dbReference type="AlphaFoldDB" id="A0A645GUB1"/>
<sequence length="106" mass="11181">MGVATIKVTATGRGIPFLTKLLKTGIEAQSQTGRKNPLITAISIPRPIDFGKRLSITLLGTKTCIADESNTPISKNGTACNIIPKNTFITVLTGNPKSSRVGFAII</sequence>
<accession>A0A645GUB1</accession>
<protein>
    <submittedName>
        <fullName evidence="1">Uncharacterized protein</fullName>
    </submittedName>
</protein>
<reference evidence="1" key="1">
    <citation type="submission" date="2019-08" db="EMBL/GenBank/DDBJ databases">
        <authorList>
            <person name="Kucharzyk K."/>
            <person name="Murdoch R.W."/>
            <person name="Higgins S."/>
            <person name="Loffler F."/>
        </authorList>
    </citation>
    <scope>NUCLEOTIDE SEQUENCE</scope>
</reference>
<dbReference type="EMBL" id="VSSQ01080704">
    <property type="protein sequence ID" value="MPN29836.1"/>
    <property type="molecule type" value="Genomic_DNA"/>
</dbReference>
<evidence type="ECO:0000313" key="1">
    <source>
        <dbReference type="EMBL" id="MPN29836.1"/>
    </source>
</evidence>
<proteinExistence type="predicted"/>
<name>A0A645GUB1_9ZZZZ</name>
<comment type="caution">
    <text evidence="1">The sequence shown here is derived from an EMBL/GenBank/DDBJ whole genome shotgun (WGS) entry which is preliminary data.</text>
</comment>
<organism evidence="1">
    <name type="scientific">bioreactor metagenome</name>
    <dbReference type="NCBI Taxonomy" id="1076179"/>
    <lineage>
        <taxon>unclassified sequences</taxon>
        <taxon>metagenomes</taxon>
        <taxon>ecological metagenomes</taxon>
    </lineage>
</organism>